<gene>
    <name evidence="3" type="ORF">EV147_1974</name>
</gene>
<dbReference type="InterPro" id="IPR050525">
    <property type="entry name" value="ECM_Assembly_Org"/>
</dbReference>
<name>A0A4Q7SB69_9BURK</name>
<dbReference type="Proteomes" id="UP000291078">
    <property type="component" value="Unassembled WGS sequence"/>
</dbReference>
<dbReference type="SUPFAM" id="SSF53300">
    <property type="entry name" value="vWA-like"/>
    <property type="match status" value="1"/>
</dbReference>
<dbReference type="AlphaFoldDB" id="A0A4Q7SB69"/>
<dbReference type="OrthoDB" id="8707694at2"/>
<dbReference type="PANTHER" id="PTHR24020:SF87">
    <property type="entry name" value="COLLAGEN ALPHA-1(VI) CHAIN-LIKE"/>
    <property type="match status" value="1"/>
</dbReference>
<dbReference type="RefSeq" id="WP_130390878.1">
    <property type="nucleotide sequence ID" value="NZ_SGXM01000001.1"/>
</dbReference>
<dbReference type="PROSITE" id="PS50234">
    <property type="entry name" value="VWFA"/>
    <property type="match status" value="1"/>
</dbReference>
<evidence type="ECO:0000313" key="4">
    <source>
        <dbReference type="Proteomes" id="UP000291078"/>
    </source>
</evidence>
<proteinExistence type="predicted"/>
<sequence>MTTTPRRAPLRPRPARQRGQITIVAALLMFGLAGAAGLGIDAGMAYMTKARLNAAVDSAAVAAARAVTNGTTQAEQAAAARQAATDFFNVNYKTDYLRGSRSMATPNVAFDQGKVTITVSANATMPLSWMKVLGFNNVAVAASSTAIRKDLDMVFVIDASGSMGPVWSTVRSNANSFLNQFSPSTDRVGLVHFATGAVSDIAIRTSQRGFDRPAMQTRITGLTNDGSTNYAEGLWQARSQLNSIPQLNRSSLRVIVFFSDGKPNTLGAAYRTKNGNTCTGSLSASGGLDGYFAVDQQDTRLGGNCNSLNGNKEPSQMPAYYTAHSPTDTEFRIVGSSPLTVSSSVTSGNVGNASYNVPIAMASALRAQGVYIFTLGLDGNGGFDEALLKRMANTPDATGYNSSQPSGIYCYAKTINDLRPCFSKLASEILRISQ</sequence>
<dbReference type="Pfam" id="PF13400">
    <property type="entry name" value="Tad"/>
    <property type="match status" value="1"/>
</dbReference>
<dbReference type="CDD" id="cd00198">
    <property type="entry name" value="vWFA"/>
    <property type="match status" value="1"/>
</dbReference>
<feature type="transmembrane region" description="Helical" evidence="1">
    <location>
        <begin position="21"/>
        <end position="40"/>
    </location>
</feature>
<feature type="domain" description="VWFA" evidence="2">
    <location>
        <begin position="152"/>
        <end position="429"/>
    </location>
</feature>
<organism evidence="3 4">
    <name type="scientific">Cupriavidus agavae</name>
    <dbReference type="NCBI Taxonomy" id="1001822"/>
    <lineage>
        <taxon>Bacteria</taxon>
        <taxon>Pseudomonadati</taxon>
        <taxon>Pseudomonadota</taxon>
        <taxon>Betaproteobacteria</taxon>
        <taxon>Burkholderiales</taxon>
        <taxon>Burkholderiaceae</taxon>
        <taxon>Cupriavidus</taxon>
    </lineage>
</organism>
<dbReference type="Pfam" id="PF13519">
    <property type="entry name" value="VWA_2"/>
    <property type="match status" value="1"/>
</dbReference>
<dbReference type="SMART" id="SM00327">
    <property type="entry name" value="VWA"/>
    <property type="match status" value="1"/>
</dbReference>
<dbReference type="InterPro" id="IPR002035">
    <property type="entry name" value="VWF_A"/>
</dbReference>
<keyword evidence="1" id="KW-0812">Transmembrane</keyword>
<protein>
    <submittedName>
        <fullName evidence="3">Putative Flp pilus-assembly TadE/G-like protein</fullName>
    </submittedName>
</protein>
<dbReference type="Gene3D" id="3.40.50.410">
    <property type="entry name" value="von Willebrand factor, type A domain"/>
    <property type="match status" value="1"/>
</dbReference>
<evidence type="ECO:0000313" key="3">
    <source>
        <dbReference type="EMBL" id="RZT42928.1"/>
    </source>
</evidence>
<evidence type="ECO:0000256" key="1">
    <source>
        <dbReference type="SAM" id="Phobius"/>
    </source>
</evidence>
<accession>A0A4Q7SB69</accession>
<evidence type="ECO:0000259" key="2">
    <source>
        <dbReference type="PROSITE" id="PS50234"/>
    </source>
</evidence>
<comment type="caution">
    <text evidence="3">The sequence shown here is derived from an EMBL/GenBank/DDBJ whole genome shotgun (WGS) entry which is preliminary data.</text>
</comment>
<keyword evidence="1" id="KW-0472">Membrane</keyword>
<reference evidence="3 4" key="1">
    <citation type="journal article" date="2015" name="Stand. Genomic Sci.">
        <title>Genomic Encyclopedia of Bacterial and Archaeal Type Strains, Phase III: the genomes of soil and plant-associated and newly described type strains.</title>
        <authorList>
            <person name="Whitman W.B."/>
            <person name="Woyke T."/>
            <person name="Klenk H.P."/>
            <person name="Zhou Y."/>
            <person name="Lilburn T.G."/>
            <person name="Beck B.J."/>
            <person name="De Vos P."/>
            <person name="Vandamme P."/>
            <person name="Eisen J.A."/>
            <person name="Garrity G."/>
            <person name="Hugenholtz P."/>
            <person name="Kyrpides N.C."/>
        </authorList>
    </citation>
    <scope>NUCLEOTIDE SEQUENCE [LARGE SCALE GENOMIC DNA]</scope>
    <source>
        <strain evidence="3 4">ASC-9842</strain>
    </source>
</reference>
<dbReference type="InterPro" id="IPR028087">
    <property type="entry name" value="Tad_N"/>
</dbReference>
<dbReference type="PRINTS" id="PR00453">
    <property type="entry name" value="VWFADOMAIN"/>
</dbReference>
<dbReference type="EMBL" id="SGXM01000001">
    <property type="protein sequence ID" value="RZT42928.1"/>
    <property type="molecule type" value="Genomic_DNA"/>
</dbReference>
<keyword evidence="4" id="KW-1185">Reference proteome</keyword>
<dbReference type="PANTHER" id="PTHR24020">
    <property type="entry name" value="COLLAGEN ALPHA"/>
    <property type="match status" value="1"/>
</dbReference>
<keyword evidence="1" id="KW-1133">Transmembrane helix</keyword>
<dbReference type="InterPro" id="IPR036465">
    <property type="entry name" value="vWFA_dom_sf"/>
</dbReference>